<keyword evidence="2" id="KW-1185">Reference proteome</keyword>
<comment type="caution">
    <text evidence="1">The sequence shown here is derived from an EMBL/GenBank/DDBJ whole genome shotgun (WGS) entry which is preliminary data.</text>
</comment>
<reference evidence="1 2" key="1">
    <citation type="journal article" date="2018" name="Evol. Lett.">
        <title>Horizontal gene cluster transfer increased hallucinogenic mushroom diversity.</title>
        <authorList>
            <person name="Reynolds H.T."/>
            <person name="Vijayakumar V."/>
            <person name="Gluck-Thaler E."/>
            <person name="Korotkin H.B."/>
            <person name="Matheny P.B."/>
            <person name="Slot J.C."/>
        </authorList>
    </citation>
    <scope>NUCLEOTIDE SEQUENCE [LARGE SCALE GENOMIC DNA]</scope>
    <source>
        <strain evidence="1 2">2631</strain>
    </source>
</reference>
<sequence>MASLYPTKPVASTTYTAGQPAEVTWIEDGRKPLMNTTIGFKIDLYAGNKTYIATLSKDADPRSLYTTVYIPLSVPENFRHFTLRFLITQPPQIIYTADFNIIPNPYAPLPSSSSRNNASSSQAPSVTTVTSTIISRITGSQSVLSSTTTKASKGVPRMIWALGGHGRRPGPPGGGSKLDVEMIKFRLVFMVWPALVGLSMAF</sequence>
<proteinExistence type="predicted"/>
<dbReference type="OrthoDB" id="3250770at2759"/>
<evidence type="ECO:0000313" key="1">
    <source>
        <dbReference type="EMBL" id="PPQ92739.1"/>
    </source>
</evidence>
<dbReference type="AlphaFoldDB" id="A0A409XPN2"/>
<dbReference type="InParanoid" id="A0A409XPN2"/>
<protein>
    <submittedName>
        <fullName evidence="1">Uncharacterized protein</fullName>
    </submittedName>
</protein>
<evidence type="ECO:0000313" key="2">
    <source>
        <dbReference type="Proteomes" id="UP000283269"/>
    </source>
</evidence>
<dbReference type="Proteomes" id="UP000283269">
    <property type="component" value="Unassembled WGS sequence"/>
</dbReference>
<gene>
    <name evidence="1" type="ORF">CVT25_015360</name>
</gene>
<name>A0A409XPN2_PSICY</name>
<dbReference type="EMBL" id="NHYD01000982">
    <property type="protein sequence ID" value="PPQ92739.1"/>
    <property type="molecule type" value="Genomic_DNA"/>
</dbReference>
<dbReference type="STRING" id="93625.A0A409XPN2"/>
<accession>A0A409XPN2</accession>
<organism evidence="1 2">
    <name type="scientific">Psilocybe cyanescens</name>
    <dbReference type="NCBI Taxonomy" id="93625"/>
    <lineage>
        <taxon>Eukaryota</taxon>
        <taxon>Fungi</taxon>
        <taxon>Dikarya</taxon>
        <taxon>Basidiomycota</taxon>
        <taxon>Agaricomycotina</taxon>
        <taxon>Agaricomycetes</taxon>
        <taxon>Agaricomycetidae</taxon>
        <taxon>Agaricales</taxon>
        <taxon>Agaricineae</taxon>
        <taxon>Strophariaceae</taxon>
        <taxon>Psilocybe</taxon>
    </lineage>
</organism>